<protein>
    <recommendedName>
        <fullName evidence="4">DUF1433 domain-containing protein</fullName>
    </recommendedName>
</protein>
<reference evidence="2" key="1">
    <citation type="journal article" date="2014" name="Int. J. Syst. Evol. Microbiol.">
        <title>Complete genome sequence of Corynebacterium casei LMG S-19264T (=DSM 44701T), isolated from a smear-ripened cheese.</title>
        <authorList>
            <consortium name="US DOE Joint Genome Institute (JGI-PGF)"/>
            <person name="Walter F."/>
            <person name="Albersmeier A."/>
            <person name="Kalinowski J."/>
            <person name="Ruckert C."/>
        </authorList>
    </citation>
    <scope>NUCLEOTIDE SEQUENCE</scope>
    <source>
        <strain evidence="2">CGMCC 1.12698</strain>
    </source>
</reference>
<organism evidence="2 3">
    <name type="scientific">Priestia taiwanensis</name>
    <dbReference type="NCBI Taxonomy" id="1347902"/>
    <lineage>
        <taxon>Bacteria</taxon>
        <taxon>Bacillati</taxon>
        <taxon>Bacillota</taxon>
        <taxon>Bacilli</taxon>
        <taxon>Bacillales</taxon>
        <taxon>Bacillaceae</taxon>
        <taxon>Priestia</taxon>
    </lineage>
</organism>
<keyword evidence="1" id="KW-1133">Transmembrane helix</keyword>
<sequence>MNITKITTIIVAVTVIIVGSLYWYKNKGISEETAQKVERAVITYSKEKHNVDVVIERVHQPMPEGQFGPENVTVTGHVKDDKTKEIWALVNYKNNFEVSQISVNDSVTQTYYSLDRLSN</sequence>
<feature type="transmembrane region" description="Helical" evidence="1">
    <location>
        <begin position="6"/>
        <end position="24"/>
    </location>
</feature>
<keyword evidence="3" id="KW-1185">Reference proteome</keyword>
<keyword evidence="1" id="KW-0472">Membrane</keyword>
<keyword evidence="1" id="KW-0812">Transmembrane</keyword>
<reference evidence="2" key="2">
    <citation type="submission" date="2020-09" db="EMBL/GenBank/DDBJ databases">
        <authorList>
            <person name="Sun Q."/>
            <person name="Zhou Y."/>
        </authorList>
    </citation>
    <scope>NUCLEOTIDE SEQUENCE</scope>
    <source>
        <strain evidence="2">CGMCC 1.12698</strain>
    </source>
</reference>
<evidence type="ECO:0000313" key="2">
    <source>
        <dbReference type="EMBL" id="GGE61991.1"/>
    </source>
</evidence>
<accession>A0A917EP62</accession>
<name>A0A917EP62_9BACI</name>
<dbReference type="Proteomes" id="UP000605259">
    <property type="component" value="Unassembled WGS sequence"/>
</dbReference>
<dbReference type="RefSeq" id="WP_188387335.1">
    <property type="nucleotide sequence ID" value="NZ_BMFK01000001.1"/>
</dbReference>
<dbReference type="AlphaFoldDB" id="A0A917EP62"/>
<comment type="caution">
    <text evidence="2">The sequence shown here is derived from an EMBL/GenBank/DDBJ whole genome shotgun (WGS) entry which is preliminary data.</text>
</comment>
<proteinExistence type="predicted"/>
<dbReference type="EMBL" id="BMFK01000001">
    <property type="protein sequence ID" value="GGE61991.1"/>
    <property type="molecule type" value="Genomic_DNA"/>
</dbReference>
<evidence type="ECO:0008006" key="4">
    <source>
        <dbReference type="Google" id="ProtNLM"/>
    </source>
</evidence>
<gene>
    <name evidence="2" type="ORF">GCM10007140_10280</name>
</gene>
<evidence type="ECO:0000313" key="3">
    <source>
        <dbReference type="Proteomes" id="UP000605259"/>
    </source>
</evidence>
<evidence type="ECO:0000256" key="1">
    <source>
        <dbReference type="SAM" id="Phobius"/>
    </source>
</evidence>